<sequence length="323" mass="35930">MLDEGGHVLLALTVASLARWLTSMWSSRVRRGQFVRVGKVSELNLYPVKSCPGIPLQSARAESAGLVSEGLHDRQWMLVRANGDFLSQRQYSKMALVRVSNHHDNIHLDAPGQPTLVLPKNPPVDQSRLMMTRVWGLKVLGMDCGDEAARWFQTFLQAEGVRLVVSSGPMPKKDSSKMLKPWGNPAQPGDLALFSDCGGYLVMNDASLEDLNGRLQNKVTFKSFRPNIVVSGSQAFAEDCWEEIRIGETNPLYFRMLDPCTRCILTTVNPDTGERNKDRQPLETLKKFRCMPPYGDDPIFGVNAALDNNGTIQIGDPVYALLK</sequence>
<dbReference type="OMA" id="ARQYPQM"/>
<dbReference type="PANTHER" id="PTHR14237">
    <property type="entry name" value="MOLYBDOPTERIN COFACTOR SULFURASE MOSC"/>
    <property type="match status" value="1"/>
</dbReference>
<dbReference type="EnsemblMetazoa" id="G12739.3">
    <property type="protein sequence ID" value="G12739.3:cds"/>
    <property type="gene ID" value="G12739"/>
</dbReference>
<dbReference type="SUPFAM" id="SSF50800">
    <property type="entry name" value="PK beta-barrel domain-like"/>
    <property type="match status" value="1"/>
</dbReference>
<dbReference type="PROSITE" id="PS51340">
    <property type="entry name" value="MOSC"/>
    <property type="match status" value="1"/>
</dbReference>
<dbReference type="SUPFAM" id="SSF141673">
    <property type="entry name" value="MOSC N-terminal domain-like"/>
    <property type="match status" value="1"/>
</dbReference>
<evidence type="ECO:0000313" key="2">
    <source>
        <dbReference type="EnsemblMetazoa" id="G12739.1:cds"/>
    </source>
</evidence>
<dbReference type="Pfam" id="PF03476">
    <property type="entry name" value="MOSC_N"/>
    <property type="match status" value="1"/>
</dbReference>
<dbReference type="Proteomes" id="UP000005408">
    <property type="component" value="Unassembled WGS sequence"/>
</dbReference>
<dbReference type="InterPro" id="IPR005303">
    <property type="entry name" value="MOCOS_middle"/>
</dbReference>
<dbReference type="AlphaFoldDB" id="A0A8W8I7L1"/>
<organism evidence="2 3">
    <name type="scientific">Magallana gigas</name>
    <name type="common">Pacific oyster</name>
    <name type="synonym">Crassostrea gigas</name>
    <dbReference type="NCBI Taxonomy" id="29159"/>
    <lineage>
        <taxon>Eukaryota</taxon>
        <taxon>Metazoa</taxon>
        <taxon>Spiralia</taxon>
        <taxon>Lophotrochozoa</taxon>
        <taxon>Mollusca</taxon>
        <taxon>Bivalvia</taxon>
        <taxon>Autobranchia</taxon>
        <taxon>Pteriomorphia</taxon>
        <taxon>Ostreida</taxon>
        <taxon>Ostreoidea</taxon>
        <taxon>Ostreidae</taxon>
        <taxon>Magallana</taxon>
    </lineage>
</organism>
<reference evidence="2" key="1">
    <citation type="submission" date="2022-08" db="UniProtKB">
        <authorList>
            <consortium name="EnsemblMetazoa"/>
        </authorList>
    </citation>
    <scope>IDENTIFICATION</scope>
    <source>
        <strain evidence="2">05x7-T-G4-1.051#20</strain>
    </source>
</reference>
<dbReference type="InterPro" id="IPR011037">
    <property type="entry name" value="Pyrv_Knase-like_insert_dom_sf"/>
</dbReference>
<dbReference type="Pfam" id="PF03473">
    <property type="entry name" value="MOSC"/>
    <property type="match status" value="1"/>
</dbReference>
<dbReference type="GO" id="GO:0003824">
    <property type="term" value="F:catalytic activity"/>
    <property type="evidence" value="ECO:0007669"/>
    <property type="project" value="InterPro"/>
</dbReference>
<dbReference type="InterPro" id="IPR005302">
    <property type="entry name" value="MoCF_Sase_C"/>
</dbReference>
<dbReference type="GO" id="GO:0030170">
    <property type="term" value="F:pyridoxal phosphate binding"/>
    <property type="evidence" value="ECO:0007669"/>
    <property type="project" value="InterPro"/>
</dbReference>
<protein>
    <recommendedName>
        <fullName evidence="1">MOSC domain-containing protein</fullName>
    </recommendedName>
</protein>
<feature type="domain" description="MOSC" evidence="1">
    <location>
        <begin position="163"/>
        <end position="321"/>
    </location>
</feature>
<dbReference type="PANTHER" id="PTHR14237:SF19">
    <property type="entry name" value="MITOCHONDRIAL AMIDOXIME REDUCING COMPONENT 1"/>
    <property type="match status" value="1"/>
</dbReference>
<evidence type="ECO:0000313" key="3">
    <source>
        <dbReference type="Proteomes" id="UP000005408"/>
    </source>
</evidence>
<dbReference type="GO" id="GO:0030151">
    <property type="term" value="F:molybdenum ion binding"/>
    <property type="evidence" value="ECO:0007669"/>
    <property type="project" value="InterPro"/>
</dbReference>
<dbReference type="OrthoDB" id="17255at2759"/>
<evidence type="ECO:0000259" key="1">
    <source>
        <dbReference type="PROSITE" id="PS51340"/>
    </source>
</evidence>
<keyword evidence="3" id="KW-1185">Reference proteome</keyword>
<name>A0A8W8I7L1_MAGGI</name>
<proteinExistence type="predicted"/>
<dbReference type="EnsemblMetazoa" id="G12739.1">
    <property type="protein sequence ID" value="G12739.1:cds"/>
    <property type="gene ID" value="G12739"/>
</dbReference>
<accession>A0A8W8I7L1</accession>